<evidence type="ECO:0000313" key="9">
    <source>
        <dbReference type="EMBL" id="KAK9922974.1"/>
    </source>
</evidence>
<dbReference type="PANTHER" id="PTHR12663">
    <property type="entry name" value="ANDROGEN INDUCED INHIBITOR OF PROLIFERATION AS3 / PDS5-RELATED"/>
    <property type="match status" value="1"/>
</dbReference>
<keyword evidence="3" id="KW-0227">DNA damage</keyword>
<dbReference type="AlphaFoldDB" id="A0AAW1WDX8"/>
<feature type="compositionally biased region" description="Basic and acidic residues" evidence="8">
    <location>
        <begin position="619"/>
        <end position="640"/>
    </location>
</feature>
<evidence type="ECO:0000256" key="4">
    <source>
        <dbReference type="ARBA" id="ARBA00022776"/>
    </source>
</evidence>
<comment type="subcellular location">
    <subcellularLocation>
        <location evidence="1">Nucleus</location>
    </subcellularLocation>
</comment>
<evidence type="ECO:0000256" key="1">
    <source>
        <dbReference type="ARBA" id="ARBA00004123"/>
    </source>
</evidence>
<feature type="compositionally biased region" description="Polar residues" evidence="8">
    <location>
        <begin position="641"/>
        <end position="656"/>
    </location>
</feature>
<feature type="compositionally biased region" description="Basic and acidic residues" evidence="8">
    <location>
        <begin position="858"/>
        <end position="877"/>
    </location>
</feature>
<accession>A0AAW1WDX8</accession>
<comment type="caution">
    <text evidence="9">The sequence shown here is derived from an EMBL/GenBank/DDBJ whole genome shotgun (WGS) entry which is preliminary data.</text>
</comment>
<feature type="compositionally biased region" description="Basic and acidic residues" evidence="8">
    <location>
        <begin position="666"/>
        <end position="679"/>
    </location>
</feature>
<keyword evidence="6" id="KW-0539">Nucleus</keyword>
<feature type="region of interest" description="Disordered" evidence="8">
    <location>
        <begin position="322"/>
        <end position="726"/>
    </location>
</feature>
<proteinExistence type="predicted"/>
<dbReference type="CDD" id="cd20404">
    <property type="entry name" value="Tudor_Agenet_AtEML-like"/>
    <property type="match status" value="1"/>
</dbReference>
<keyword evidence="7" id="KW-0131">Cell cycle</keyword>
<feature type="compositionally biased region" description="Basic and acidic residues" evidence="8">
    <location>
        <begin position="791"/>
        <end position="800"/>
    </location>
</feature>
<dbReference type="GO" id="GO:0006281">
    <property type="term" value="P:DNA repair"/>
    <property type="evidence" value="ECO:0007669"/>
    <property type="project" value="UniProtKB-KW"/>
</dbReference>
<keyword evidence="4" id="KW-0498">Mitosis</keyword>
<keyword evidence="5" id="KW-0234">DNA repair</keyword>
<evidence type="ECO:0000256" key="2">
    <source>
        <dbReference type="ARBA" id="ARBA00022618"/>
    </source>
</evidence>
<dbReference type="Gene3D" id="2.30.30.140">
    <property type="match status" value="1"/>
</dbReference>
<dbReference type="GO" id="GO:0051301">
    <property type="term" value="P:cell division"/>
    <property type="evidence" value="ECO:0007669"/>
    <property type="project" value="UniProtKB-KW"/>
</dbReference>
<dbReference type="EMBL" id="JBEDUW010000006">
    <property type="protein sequence ID" value="KAK9922974.1"/>
    <property type="molecule type" value="Genomic_DNA"/>
</dbReference>
<evidence type="ECO:0000256" key="5">
    <source>
        <dbReference type="ARBA" id="ARBA00023204"/>
    </source>
</evidence>
<dbReference type="InterPro" id="IPR039776">
    <property type="entry name" value="Pds5"/>
</dbReference>
<feature type="region of interest" description="Disordered" evidence="8">
    <location>
        <begin position="781"/>
        <end position="830"/>
    </location>
</feature>
<evidence type="ECO:0000313" key="10">
    <source>
        <dbReference type="Proteomes" id="UP001457282"/>
    </source>
</evidence>
<dbReference type="GO" id="GO:0035825">
    <property type="term" value="P:homologous recombination"/>
    <property type="evidence" value="ECO:0007669"/>
    <property type="project" value="UniProtKB-ARBA"/>
</dbReference>
<dbReference type="GO" id="GO:0005634">
    <property type="term" value="C:nucleus"/>
    <property type="evidence" value="ECO:0007669"/>
    <property type="project" value="UniProtKB-SubCell"/>
</dbReference>
<gene>
    <name evidence="9" type="ORF">M0R45_031410</name>
</gene>
<feature type="compositionally biased region" description="Polar residues" evidence="8">
    <location>
        <begin position="890"/>
        <end position="901"/>
    </location>
</feature>
<dbReference type="Pfam" id="PF20168">
    <property type="entry name" value="PDS5"/>
    <property type="match status" value="1"/>
</dbReference>
<organism evidence="9 10">
    <name type="scientific">Rubus argutus</name>
    <name type="common">Southern blackberry</name>
    <dbReference type="NCBI Taxonomy" id="59490"/>
    <lineage>
        <taxon>Eukaryota</taxon>
        <taxon>Viridiplantae</taxon>
        <taxon>Streptophyta</taxon>
        <taxon>Embryophyta</taxon>
        <taxon>Tracheophyta</taxon>
        <taxon>Spermatophyta</taxon>
        <taxon>Magnoliopsida</taxon>
        <taxon>eudicotyledons</taxon>
        <taxon>Gunneridae</taxon>
        <taxon>Pentapetalae</taxon>
        <taxon>rosids</taxon>
        <taxon>fabids</taxon>
        <taxon>Rosales</taxon>
        <taxon>Rosaceae</taxon>
        <taxon>Rosoideae</taxon>
        <taxon>Rosoideae incertae sedis</taxon>
        <taxon>Rubus</taxon>
    </lineage>
</organism>
<dbReference type="GO" id="GO:0000785">
    <property type="term" value="C:chromatin"/>
    <property type="evidence" value="ECO:0007669"/>
    <property type="project" value="TreeGrafter"/>
</dbReference>
<keyword evidence="10" id="KW-1185">Reference proteome</keyword>
<feature type="region of interest" description="Disordered" evidence="8">
    <location>
        <begin position="844"/>
        <end position="950"/>
    </location>
</feature>
<evidence type="ECO:0000256" key="3">
    <source>
        <dbReference type="ARBA" id="ARBA00022763"/>
    </source>
</evidence>
<sequence length="950" mass="104114">MSSSRKQLEEQIKEAGHSLLKPPTATDELLKLLDEVEDLLSDVGQAPSTSLQDALLPAMTALISNGLLRHSDKDVKVSVASCITEITRITAPEAPYNDEQMKEIFQLTVSAFENLSDLSSRSYTKAVSILKVVAKVRSSVMMLDLDCYAIILEMFQHFLNIIQSNHPHAVFSDMQTIMTMVLDEIHESEEIPLDLLKILLSSVRKENQTVSPFSWKLGETVLDSCSAKLKPYLMEAVKSMGTALDDYAHIVASICQNGSDALKLDHVNDSDKNLVTEGIALNAACRTEVDKSVAAPTSDEPIVVHENSSKTLQHCHLTKHSKNIDSRDGAHPHNSLSLKAVKSVTEPHSATKKKGKRPNPEEKSEIEPYPAPKKRGRKPNSLMNPEEGYENYWMHSGKKSPKSAGNRKSHGKGSNSLPTEDHLCGKVTLSSTLPSTLQTVTEPPSSQPETEGDIGSASSFLQNSHRDGTQSRKGRPKKQVAVAHQEANPTSLSAAKGDISIAQAEEKTLQSIDINLKMESKETSSLKEKSRGRPKKFRTKTNDETIIASVHVGREKVSAVPCDSEEKPQEQSALNRGTGKIKDQSAVKKVGTGNVSEAKQRGRPRKLAAKINQETILASEHEVVTEKESPDPCDPKEKSQQESPLKSATRSMNDQSAIKRIKKRRRDDTSNKDSTEVSRSKKISASGTKMEGDKNFVEGTPKIVRKRKRSIGKEEASPMPDPGEELVGKGIKVWWPHDKMFYDGVVCSYNAVKKKHLVLYTDGEEENLNLRKQRWQLIGGDSPDPCLLRGQKNDTPKTDASDIPQKKKRKAKSESSKQANAGLSLKRISRTGASAGLSTVECIKSGSKSADHSTLNDPKTKDELRDDESKEIDRLKDDEGDINAGELTADTKTGIDSTQITPEAMTFSKEESPKVDIEPSGSEGAKEQKELSNGAKDATSSPSHVLDNAV</sequence>
<feature type="compositionally biased region" description="Basic and acidic residues" evidence="8">
    <location>
        <begin position="908"/>
        <end position="917"/>
    </location>
</feature>
<feature type="compositionally biased region" description="Low complexity" evidence="8">
    <location>
        <begin position="428"/>
        <end position="441"/>
    </location>
</feature>
<dbReference type="InterPro" id="IPR016024">
    <property type="entry name" value="ARM-type_fold"/>
</dbReference>
<reference evidence="9 10" key="1">
    <citation type="journal article" date="2023" name="G3 (Bethesda)">
        <title>A chromosome-length genome assembly and annotation of blackberry (Rubus argutus, cv. 'Hillquist').</title>
        <authorList>
            <person name="Bruna T."/>
            <person name="Aryal R."/>
            <person name="Dudchenko O."/>
            <person name="Sargent D.J."/>
            <person name="Mead D."/>
            <person name="Buti M."/>
            <person name="Cavallini A."/>
            <person name="Hytonen T."/>
            <person name="Andres J."/>
            <person name="Pham M."/>
            <person name="Weisz D."/>
            <person name="Mascagni F."/>
            <person name="Usai G."/>
            <person name="Natali L."/>
            <person name="Bassil N."/>
            <person name="Fernandez G.E."/>
            <person name="Lomsadze A."/>
            <person name="Armour M."/>
            <person name="Olukolu B."/>
            <person name="Poorten T."/>
            <person name="Britton C."/>
            <person name="Davik J."/>
            <person name="Ashrafi H."/>
            <person name="Aiden E.L."/>
            <person name="Borodovsky M."/>
            <person name="Worthington M."/>
        </authorList>
    </citation>
    <scope>NUCLEOTIDE SEQUENCE [LARGE SCALE GENOMIC DNA]</scope>
    <source>
        <strain evidence="9">PI 553951</strain>
    </source>
</reference>
<feature type="compositionally biased region" description="Basic and acidic residues" evidence="8">
    <location>
        <begin position="516"/>
        <end position="531"/>
    </location>
</feature>
<feature type="compositionally biased region" description="Basic residues" evidence="8">
    <location>
        <begin position="396"/>
        <end position="411"/>
    </location>
</feature>
<evidence type="ECO:0000256" key="8">
    <source>
        <dbReference type="SAM" id="MobiDB-lite"/>
    </source>
</evidence>
<evidence type="ECO:0000256" key="6">
    <source>
        <dbReference type="ARBA" id="ARBA00023242"/>
    </source>
</evidence>
<evidence type="ECO:0000256" key="7">
    <source>
        <dbReference type="ARBA" id="ARBA00023306"/>
    </source>
</evidence>
<feature type="compositionally biased region" description="Polar residues" evidence="8">
    <location>
        <begin position="846"/>
        <end position="857"/>
    </location>
</feature>
<protein>
    <submittedName>
        <fullName evidence="9">Uncharacterized protein</fullName>
    </submittedName>
</protein>
<name>A0AAW1WDX8_RUBAR</name>
<dbReference type="PANTHER" id="PTHR12663:SF69">
    <property type="entry name" value="SISTER CHROMATID COHESION PROTEIN PDS5 HOMOLOG E"/>
    <property type="match status" value="1"/>
</dbReference>
<dbReference type="Proteomes" id="UP001457282">
    <property type="component" value="Unassembled WGS sequence"/>
</dbReference>
<dbReference type="SUPFAM" id="SSF63748">
    <property type="entry name" value="Tudor/PWWP/MBT"/>
    <property type="match status" value="1"/>
</dbReference>
<dbReference type="SUPFAM" id="SSF48371">
    <property type="entry name" value="ARM repeat"/>
    <property type="match status" value="1"/>
</dbReference>
<dbReference type="GO" id="GO:0007064">
    <property type="term" value="P:mitotic sister chromatid cohesion"/>
    <property type="evidence" value="ECO:0007669"/>
    <property type="project" value="InterPro"/>
</dbReference>
<feature type="compositionally biased region" description="Basic and acidic residues" evidence="8">
    <location>
        <begin position="322"/>
        <end position="331"/>
    </location>
</feature>
<keyword evidence="2" id="KW-0132">Cell division</keyword>